<evidence type="ECO:0000256" key="2">
    <source>
        <dbReference type="ARBA" id="ARBA00022679"/>
    </source>
</evidence>
<dbReference type="InterPro" id="IPR012792">
    <property type="entry name" value="3-oxoacid_CoA-transf_A"/>
</dbReference>
<dbReference type="PROSITE" id="PS01273">
    <property type="entry name" value="COA_TRANSF_1"/>
    <property type="match status" value="1"/>
</dbReference>
<gene>
    <name evidence="4" type="ORF">GCM10022214_72910</name>
</gene>
<dbReference type="GO" id="GO:0016740">
    <property type="term" value="F:transferase activity"/>
    <property type="evidence" value="ECO:0007669"/>
    <property type="project" value="UniProtKB-KW"/>
</dbReference>
<dbReference type="PANTHER" id="PTHR13707:SF60">
    <property type="entry name" value="ACETATE COA-TRANSFERASE SUBUNIT ALPHA"/>
    <property type="match status" value="1"/>
</dbReference>
<dbReference type="InterPro" id="IPR004163">
    <property type="entry name" value="CoA_transf_BS"/>
</dbReference>
<dbReference type="PANTHER" id="PTHR13707">
    <property type="entry name" value="KETOACID-COENZYME A TRANSFERASE"/>
    <property type="match status" value="1"/>
</dbReference>
<keyword evidence="5" id="KW-1185">Reference proteome</keyword>
<reference evidence="5" key="1">
    <citation type="journal article" date="2019" name="Int. J. Syst. Evol. Microbiol.">
        <title>The Global Catalogue of Microorganisms (GCM) 10K type strain sequencing project: providing services to taxonomists for standard genome sequencing and annotation.</title>
        <authorList>
            <consortium name="The Broad Institute Genomics Platform"/>
            <consortium name="The Broad Institute Genome Sequencing Center for Infectious Disease"/>
            <person name="Wu L."/>
            <person name="Ma J."/>
        </authorList>
    </citation>
    <scope>NUCLEOTIDE SEQUENCE [LARGE SCALE GENOMIC DNA]</scope>
    <source>
        <strain evidence="5">JCM 16702</strain>
    </source>
</reference>
<evidence type="ECO:0000313" key="5">
    <source>
        <dbReference type="Proteomes" id="UP001500683"/>
    </source>
</evidence>
<dbReference type="Pfam" id="PF01144">
    <property type="entry name" value="CoA_trans"/>
    <property type="match status" value="1"/>
</dbReference>
<protein>
    <submittedName>
        <fullName evidence="4">CoA transferase subunit A</fullName>
    </submittedName>
</protein>
<comment type="caution">
    <text evidence="4">The sequence shown here is derived from an EMBL/GenBank/DDBJ whole genome shotgun (WGS) entry which is preliminary data.</text>
</comment>
<accession>A0ABP7WVU7</accession>
<dbReference type="NCBIfam" id="TIGR02429">
    <property type="entry name" value="pcaI_scoA_fam"/>
    <property type="match status" value="1"/>
</dbReference>
<organism evidence="4 5">
    <name type="scientific">Actinomadura miaoliensis</name>
    <dbReference type="NCBI Taxonomy" id="430685"/>
    <lineage>
        <taxon>Bacteria</taxon>
        <taxon>Bacillati</taxon>
        <taxon>Actinomycetota</taxon>
        <taxon>Actinomycetes</taxon>
        <taxon>Streptosporangiales</taxon>
        <taxon>Thermomonosporaceae</taxon>
        <taxon>Actinomadura</taxon>
    </lineage>
</organism>
<feature type="compositionally biased region" description="Low complexity" evidence="3">
    <location>
        <begin position="299"/>
        <end position="313"/>
    </location>
</feature>
<feature type="compositionally biased region" description="Pro residues" evidence="3">
    <location>
        <begin position="20"/>
        <end position="29"/>
    </location>
</feature>
<dbReference type="Proteomes" id="UP001500683">
    <property type="component" value="Unassembled WGS sequence"/>
</dbReference>
<dbReference type="SUPFAM" id="SSF100950">
    <property type="entry name" value="NagB/RpiA/CoA transferase-like"/>
    <property type="match status" value="1"/>
</dbReference>
<evidence type="ECO:0000256" key="1">
    <source>
        <dbReference type="ARBA" id="ARBA00005612"/>
    </source>
</evidence>
<dbReference type="SMART" id="SM00882">
    <property type="entry name" value="CoA_trans"/>
    <property type="match status" value="1"/>
</dbReference>
<dbReference type="EMBL" id="BAAAZG010000057">
    <property type="protein sequence ID" value="GAA4098008.1"/>
    <property type="molecule type" value="Genomic_DNA"/>
</dbReference>
<dbReference type="Gene3D" id="3.40.1080.10">
    <property type="entry name" value="Glutaconate Coenzyme A-transferase"/>
    <property type="match status" value="1"/>
</dbReference>
<keyword evidence="2 4" id="KW-0808">Transferase</keyword>
<sequence length="313" mass="31715">MAAVPDADGSGPAARNEPGGGPPMTPNPADPGGGRTGGGAARDAGGRHMDKVVASAAQAVADIGDGASLAVGGFGLCGVPTALIGALFERGSGGLTVVSNNCGLDGRGLGQLLAAGRIVRAMGSYVGENKEFARQYLAGEIEVELMPQGTLAERLRAGGAGIPAFYTPAGVGTLVAEGGLPWRYAPDGSVAVPSPRKEVREFGGRSYVLEEAITTDFALVRAAKGDRHGNLVFHKAARNFNPLCAMAGRVTLAEVEELVEPGEIDPDAVHLPGVFVQRVVPLTPEQAADKPIEKRTTRPAPAADAPAGAEGEG</sequence>
<dbReference type="InterPro" id="IPR004165">
    <property type="entry name" value="CoA_trans_fam_I"/>
</dbReference>
<evidence type="ECO:0000313" key="4">
    <source>
        <dbReference type="EMBL" id="GAA4098008.1"/>
    </source>
</evidence>
<dbReference type="InterPro" id="IPR037171">
    <property type="entry name" value="NagB/RpiA_transferase-like"/>
</dbReference>
<feature type="compositionally biased region" description="Gly residues" evidence="3">
    <location>
        <begin position="31"/>
        <end position="40"/>
    </location>
</feature>
<proteinExistence type="inferred from homology"/>
<comment type="similarity">
    <text evidence="1">Belongs to the 3-oxoacid CoA-transferase subunit A family.</text>
</comment>
<evidence type="ECO:0000256" key="3">
    <source>
        <dbReference type="SAM" id="MobiDB-lite"/>
    </source>
</evidence>
<feature type="region of interest" description="Disordered" evidence="3">
    <location>
        <begin position="1"/>
        <end position="47"/>
    </location>
</feature>
<feature type="region of interest" description="Disordered" evidence="3">
    <location>
        <begin position="285"/>
        <end position="313"/>
    </location>
</feature>
<name>A0ABP7WVU7_9ACTN</name>
<feature type="compositionally biased region" description="Basic and acidic residues" evidence="3">
    <location>
        <begin position="287"/>
        <end position="296"/>
    </location>
</feature>